<protein>
    <submittedName>
        <fullName evidence="1">Transcriptional regulator</fullName>
    </submittedName>
</protein>
<proteinExistence type="predicted"/>
<sequence length="162" mass="19049">MSKKDKLIERMGVHLEHKEQLAPLAARILASLILKGKKGETFENLVCELKASKSTIFTHLTTLQASHRITYYTKTGDRKKYFILSPNAWVQSMDEMISSWNEERDIHLEIIDYKSDMNKSFPEDSEEKFDLNFHYEYLNYLNQASSMMINLRTKLIENHKND</sequence>
<dbReference type="AlphaFoldDB" id="A0A9X1QZ13"/>
<dbReference type="InterPro" id="IPR036390">
    <property type="entry name" value="WH_DNA-bd_sf"/>
</dbReference>
<dbReference type="RefSeq" id="WP_237606473.1">
    <property type="nucleotide sequence ID" value="NZ_JAIRBB010000001.1"/>
</dbReference>
<keyword evidence="2" id="KW-1185">Reference proteome</keyword>
<accession>A0A9X1QZ13</accession>
<dbReference type="Gene3D" id="1.10.10.10">
    <property type="entry name" value="Winged helix-like DNA-binding domain superfamily/Winged helix DNA-binding domain"/>
    <property type="match status" value="1"/>
</dbReference>
<comment type="caution">
    <text evidence="1">The sequence shown here is derived from an EMBL/GenBank/DDBJ whole genome shotgun (WGS) entry which is preliminary data.</text>
</comment>
<dbReference type="InterPro" id="IPR036388">
    <property type="entry name" value="WH-like_DNA-bd_sf"/>
</dbReference>
<reference evidence="1" key="1">
    <citation type="submission" date="2021-09" db="EMBL/GenBank/DDBJ databases">
        <title>Genome of Aequorivita sp. strain F64183.</title>
        <authorList>
            <person name="Wang Y."/>
        </authorList>
    </citation>
    <scope>NUCLEOTIDE SEQUENCE</scope>
    <source>
        <strain evidence="1">F64183</strain>
    </source>
</reference>
<name>A0A9X1QZ13_9FLAO</name>
<dbReference type="SUPFAM" id="SSF46785">
    <property type="entry name" value="Winged helix' DNA-binding domain"/>
    <property type="match status" value="1"/>
</dbReference>
<evidence type="ECO:0000313" key="1">
    <source>
        <dbReference type="EMBL" id="MCG2429745.1"/>
    </source>
</evidence>
<evidence type="ECO:0000313" key="2">
    <source>
        <dbReference type="Proteomes" id="UP001139462"/>
    </source>
</evidence>
<gene>
    <name evidence="1" type="ORF">K8344_01315</name>
</gene>
<dbReference type="EMBL" id="JAIRBB010000001">
    <property type="protein sequence ID" value="MCG2429745.1"/>
    <property type="molecule type" value="Genomic_DNA"/>
</dbReference>
<organism evidence="1 2">
    <name type="scientific">Aequorivita xiaoshiensis</name>
    <dbReference type="NCBI Taxonomy" id="2874476"/>
    <lineage>
        <taxon>Bacteria</taxon>
        <taxon>Pseudomonadati</taxon>
        <taxon>Bacteroidota</taxon>
        <taxon>Flavobacteriia</taxon>
        <taxon>Flavobacteriales</taxon>
        <taxon>Flavobacteriaceae</taxon>
        <taxon>Aequorivita</taxon>
    </lineage>
</organism>
<dbReference type="Proteomes" id="UP001139462">
    <property type="component" value="Unassembled WGS sequence"/>
</dbReference>